<dbReference type="Proteomes" id="UP000239731">
    <property type="component" value="Unassembled WGS sequence"/>
</dbReference>
<feature type="transmembrane region" description="Helical" evidence="1">
    <location>
        <begin position="43"/>
        <end position="65"/>
    </location>
</feature>
<protein>
    <submittedName>
        <fullName evidence="2">Uncharacterized protein</fullName>
    </submittedName>
</protein>
<dbReference type="AlphaFoldDB" id="A0A2T0HMY8"/>
<comment type="caution">
    <text evidence="2">The sequence shown here is derived from an EMBL/GenBank/DDBJ whole genome shotgun (WGS) entry which is preliminary data.</text>
</comment>
<gene>
    <name evidence="2" type="ORF">C7A10_28820</name>
</gene>
<name>A0A2T0HMY8_PSEFL</name>
<dbReference type="EMBL" id="PVUH01000030">
    <property type="protein sequence ID" value="PRW84441.1"/>
    <property type="molecule type" value="Genomic_DNA"/>
</dbReference>
<accession>A0A2T0HMY8</accession>
<evidence type="ECO:0000256" key="1">
    <source>
        <dbReference type="SAM" id="Phobius"/>
    </source>
</evidence>
<proteinExistence type="predicted"/>
<feature type="transmembrane region" description="Helical" evidence="1">
    <location>
        <begin position="12"/>
        <end position="31"/>
    </location>
</feature>
<evidence type="ECO:0000313" key="2">
    <source>
        <dbReference type="EMBL" id="PRW84441.1"/>
    </source>
</evidence>
<keyword evidence="1" id="KW-0472">Membrane</keyword>
<sequence>MITQEIGNRIAVGLAAAIMLVMPSTIGFYLLRWNFHWWGLPPVVPFMGGCYIAIVGSALVAWIAYKVAIRFAASR</sequence>
<keyword evidence="1" id="KW-1133">Transmembrane helix</keyword>
<organism evidence="2 3">
    <name type="scientific">Pseudomonas fluorescens</name>
    <dbReference type="NCBI Taxonomy" id="294"/>
    <lineage>
        <taxon>Bacteria</taxon>
        <taxon>Pseudomonadati</taxon>
        <taxon>Pseudomonadota</taxon>
        <taxon>Gammaproteobacteria</taxon>
        <taxon>Pseudomonadales</taxon>
        <taxon>Pseudomonadaceae</taxon>
        <taxon>Pseudomonas</taxon>
    </lineage>
</organism>
<keyword evidence="1" id="KW-0812">Transmembrane</keyword>
<evidence type="ECO:0000313" key="3">
    <source>
        <dbReference type="Proteomes" id="UP000239731"/>
    </source>
</evidence>
<reference evidence="2 3" key="1">
    <citation type="submission" date="2018-03" db="EMBL/GenBank/DDBJ databases">
        <title>Blue discolouration in mozzarella cheese caused by Pseudomonas fluorescens.</title>
        <authorList>
            <person name="Chiesa F."/>
            <person name="Dalmasso A."/>
            <person name="Lomonaco S."/>
        </authorList>
    </citation>
    <scope>NUCLEOTIDE SEQUENCE [LARGE SCALE GENOMIC DNA]</scope>
    <source>
        <strain evidence="2 3">11293</strain>
    </source>
</reference>